<comment type="caution">
    <text evidence="1">The sequence shown here is derived from an EMBL/GenBank/DDBJ whole genome shotgun (WGS) entry which is preliminary data.</text>
</comment>
<reference evidence="1" key="1">
    <citation type="submission" date="2013-08" db="EMBL/GenBank/DDBJ databases">
        <authorList>
            <person name="Mendez C."/>
            <person name="Richter M."/>
            <person name="Ferrer M."/>
            <person name="Sanchez J."/>
        </authorList>
    </citation>
    <scope>NUCLEOTIDE SEQUENCE</scope>
</reference>
<protein>
    <submittedName>
        <fullName evidence="1">Uncharacterized protein</fullName>
    </submittedName>
</protein>
<gene>
    <name evidence="1" type="ORF">B1A_20095</name>
</gene>
<dbReference type="InterPro" id="IPR058240">
    <property type="entry name" value="rSAM_sf"/>
</dbReference>
<proteinExistence type="predicted"/>
<evidence type="ECO:0000313" key="1">
    <source>
        <dbReference type="EMBL" id="EQD31074.1"/>
    </source>
</evidence>
<organism evidence="1">
    <name type="scientific">mine drainage metagenome</name>
    <dbReference type="NCBI Taxonomy" id="410659"/>
    <lineage>
        <taxon>unclassified sequences</taxon>
        <taxon>metagenomes</taxon>
        <taxon>ecological metagenomes</taxon>
    </lineage>
</organism>
<dbReference type="EMBL" id="AUZX01014820">
    <property type="protein sequence ID" value="EQD31074.1"/>
    <property type="molecule type" value="Genomic_DNA"/>
</dbReference>
<sequence>MGFPGETDRDFESTLELVRAVGFDQSFLFMYSP</sequence>
<dbReference type="SUPFAM" id="SSF102114">
    <property type="entry name" value="Radical SAM enzymes"/>
    <property type="match status" value="1"/>
</dbReference>
<dbReference type="InterPro" id="IPR023404">
    <property type="entry name" value="rSAM_horseshoe"/>
</dbReference>
<name>T0ZQR3_9ZZZZ</name>
<dbReference type="AlphaFoldDB" id="T0ZQR3"/>
<reference evidence="1" key="2">
    <citation type="journal article" date="2014" name="ISME J.">
        <title>Microbial stratification in low pH oxic and suboxic macroscopic growths along an acid mine drainage.</title>
        <authorList>
            <person name="Mendez-Garcia C."/>
            <person name="Mesa V."/>
            <person name="Sprenger R.R."/>
            <person name="Richter M."/>
            <person name="Diez M.S."/>
            <person name="Solano J."/>
            <person name="Bargiela R."/>
            <person name="Golyshina O.V."/>
            <person name="Manteca A."/>
            <person name="Ramos J.L."/>
            <person name="Gallego J.R."/>
            <person name="Llorente I."/>
            <person name="Martins Dos Santos V.A."/>
            <person name="Jensen O.N."/>
            <person name="Pelaez A.I."/>
            <person name="Sanchez J."/>
            <person name="Ferrer M."/>
        </authorList>
    </citation>
    <scope>NUCLEOTIDE SEQUENCE</scope>
</reference>
<feature type="non-terminal residue" evidence="1">
    <location>
        <position position="33"/>
    </location>
</feature>
<dbReference type="Gene3D" id="3.80.30.20">
    <property type="entry name" value="tm_1862 like domain"/>
    <property type="match status" value="1"/>
</dbReference>
<accession>T0ZQR3</accession>